<dbReference type="SUPFAM" id="SSF56104">
    <property type="entry name" value="SAICAR synthase-like"/>
    <property type="match status" value="1"/>
</dbReference>
<sequence>MEPSTPVRSTLAPSTASIDDLRSRRDSFNSISTVSQVEKEQLAQALDKIHTSASQSDVLTTFNDFTPPPASVPADNRGSPTELVHHGISGLYSRLKEAVGAGGKGYMPDLESPERLDPGLRKGKAPAVPPTARSDGLTSQVSDPSQATASSTASVVLPDSYPLAPQSSKASSVVTVSTAKSAPSLPKIAKGAAPAVADTAVAPVTVSAFKDDDGRGVTTRTEENGRRPFTQLPELRTTSASRSSSVYAPSESRHISDRVKERSRRQDSFSHDGSSDMALSPTRTSSTVASRVRIHQPRPSADSLRKPAVIDRISRSRTSVEVHSRSSSMEGKAEPSPINMAAHGSVHHESFHHNERPEKLSSGRVRIPGTRAVDGPGTVSKTLEAMRKQVTSKEFWMADETTKECFLCGAPFSAFRRKHHCRTCGCIFDSKCTSNISGQKLGFPGTLKVCKTCLDVINSRYEGDSDDSDNDTYLPAIFRSNPLKQIQGPKLKVDDDTISISERAEDYDGNRMASAPMMAIPATRRIMDANRRSAVLEIDAGPQLSRPSSSRSLRSLASGRPQSAGHRRHLSKHNLLGRLKGSPVHDDSAPFRKSANEELQRKSKLPAFHDDNIIDPELAPYMSEESSGDEQQMSIFATMNSSDITPSSLDPDKSNFGPFLSGSRRHRVIRGEKSISGLSIVSRAQDDNAAVSVISHGRPTRRRNMSTTSQTGYHMRSPRPRSGIFKLPGPGVSVESLAVFDPSTPVEPTKLVRSRSLRQKPVQDEVLPEASLQHVKKLFGQLLQDAEVPNPSAWERALIPILIRCSSDVDPDTRVGDLMDIRHYVKLKKIPGGKPGDTSYVSGVIFTKNLALKSMPRRIASPRIVIVSFPIEYQRHQQHHFMSLQPVIEQEKEYLRMVVNRIINLRPQVLLAHKAVSGVALQYLSEAGIAVVYNVKLAVIEAVSRCAKADIIESLDMLVLPTQVGQAGGFEVKTYVNNDYPGRKKTYIFISGCIKSLGCTIALRGANTQVLHRMKKVTEFMIYVVYNLKLEAALLRDHLVYMGTDPEGPPALTPSRPDVDQSLESSANLKNKDAAEPISTQEEPAGESQQSSQPRSEADPMTEKTQSPEASQPSLPEKTQSLLSLHSIHSGHDNHVPEDVPAPQFYSDMVAKYKTKLLSASPFVKFTQPYLLMKAREQERRLVYLKRLRDQDVIEEQGENEKAKPQKFQLIKPEMVHAIGQKAPRQIMEILHAVHDAEYDKALYNYQTQTRQWENFIAGALDLFDPYSHQNIVVLYSVICTDTKIPCSEPGLIAFGFYHDDPDDNMDPDCTLGQYIEDLCGSAESICHANGCDRQMAEHHRTYVHDEARITVFIERNSPLPFDPSILRRDELPMMDDNDVEDPIYLWSYCKVCKKDMGFGLLSDVARKYSFGKYLELSFWGRGLKCWPDLQCPHDYQKEHIRYFSFHDTSMRVHWDPIDLLEIIVPRARLTWKVDRDLRLKNDIFTKSEERWYRFMTSVKARLKSIRIDSVLPEKADNCKAEVERLTKKAQEDEPRLIRELQSTYINSKYYEVIPLNAVIRTMLESVEDWNSAFAKFEADFLSDKDVRQLTIIQLKKMFSDNESKESLPTSTDGTSVVSVDTDEKVSPPTTQSSLLEGDPEKVQSEPNLPSTDHTKEEQPLGIDASNGETSVKPSPEVAPLAGTKEPEHTPEHSQPTESSSSPPTEPTVKVSSPAHSPTPSRSHSRLAPLQPDSSLSLTEKVEQLRRQQQTAISSDTSNTTGKAEANGDASARLSERGSSRRPGLSGPPPMTRAITQPVGTIPRAPSGIGKPLPALPPKTAGLPTEPEHRRMTKVESNASLKSEKSKLSDRFSISSLKNKKAGQSSIPRYVHTHTTKKRDTRVSNLAKHFEQLSREFEKERIRDRNKRAAKLQPSRSFMPRTSAKAIVEVYEDVDQAVQEPGPSDDDHLLDSQQSGAKSSESAQQTETAMPDDHAGPAGSSLEKSTGEKAEPTSQPGADKEAEQKSTSQAGTDDEGDGAASDVEGSLLEEIMPDVQEIAESLESSEEMSLELPKHQRSSLMKMLTTFWAERSASGWPQLDYPFNVTDHIFIDSNVIVREDEPSSLIAFALGSEDYKIKLHDIQKQWKMTTQHADTGDETPDGSKFGGASDSEAFISEEELEKSLLRATGTHLKYQFTEGSCKMLCKIFYAEQFDALRQKCGAADRIIESLSRCLKWDSKGGKTKSVFLKTLDDRLVMKSLSPIETSAFLRFAPAYFNIMAEALFHDLPSVIAKMLGFYQVIIKNPATGTEIKLDLLVMENLFYDRSPTRIFDLKGSMRNRKIQSTGEQNEVLLDENMVEYIYESPLFAREHSKKLLRASVWNDTLFLARQNVMDYSLMIAVDENRKELVVGIIDCIRTYTWDKRLESWIKDRGFAGGGRNRPTVTSPKEYKSRFREAMARYILQAPNCWHHFGVPHPGAVGGSAGPTPGLAQMARFEADV</sequence>
<evidence type="ECO:0000256" key="13">
    <source>
        <dbReference type="SAM" id="MobiDB-lite"/>
    </source>
</evidence>
<evidence type="ECO:0000256" key="6">
    <source>
        <dbReference type="ARBA" id="ARBA00022771"/>
    </source>
</evidence>
<dbReference type="PROSITE" id="PS50178">
    <property type="entry name" value="ZF_FYVE"/>
    <property type="match status" value="1"/>
</dbReference>
<evidence type="ECO:0000256" key="4">
    <source>
        <dbReference type="ARBA" id="ARBA00022723"/>
    </source>
</evidence>
<dbReference type="InterPro" id="IPR044769">
    <property type="entry name" value="PIKfyve_PIPKc"/>
</dbReference>
<evidence type="ECO:0000256" key="3">
    <source>
        <dbReference type="ARBA" id="ARBA00022679"/>
    </source>
</evidence>
<comment type="caution">
    <text evidence="16">The sequence shown here is derived from an EMBL/GenBank/DDBJ whole genome shotgun (WGS) entry which is preliminary data.</text>
</comment>
<dbReference type="InterPro" id="IPR027484">
    <property type="entry name" value="PInositol-4-P-5-kinase_N"/>
</dbReference>
<feature type="compositionally biased region" description="Polar residues" evidence="13">
    <location>
        <begin position="1078"/>
        <end position="1095"/>
    </location>
</feature>
<dbReference type="GO" id="GO:0005524">
    <property type="term" value="F:ATP binding"/>
    <property type="evidence" value="ECO:0007669"/>
    <property type="project" value="UniProtKB-UniRule"/>
</dbReference>
<comment type="catalytic activity">
    <reaction evidence="1">
        <text>a 1,2-diacyl-sn-glycero-3-phospho-(1D-myo-inositol-3-phosphate) + ATP = a 1,2-diacyl-sn-glycero-3-phospho-(1D-myo-inositol-3,5-bisphosphate) + ADP + H(+)</text>
        <dbReference type="Rhea" id="RHEA:13609"/>
        <dbReference type="ChEBI" id="CHEBI:15378"/>
        <dbReference type="ChEBI" id="CHEBI:30616"/>
        <dbReference type="ChEBI" id="CHEBI:57923"/>
        <dbReference type="ChEBI" id="CHEBI:58088"/>
        <dbReference type="ChEBI" id="CHEBI:456216"/>
        <dbReference type="EC" id="2.7.1.150"/>
    </reaction>
</comment>
<feature type="compositionally biased region" description="Polar residues" evidence="13">
    <location>
        <begin position="1852"/>
        <end position="1867"/>
    </location>
</feature>
<dbReference type="SUPFAM" id="SSF52029">
    <property type="entry name" value="GroEL apical domain-like"/>
    <property type="match status" value="1"/>
</dbReference>
<feature type="compositionally biased region" description="Polar residues" evidence="13">
    <location>
        <begin position="1607"/>
        <end position="1619"/>
    </location>
</feature>
<dbReference type="Pfam" id="PF00118">
    <property type="entry name" value="Cpn60_TCP1"/>
    <property type="match status" value="1"/>
</dbReference>
<feature type="region of interest" description="Disordered" evidence="13">
    <location>
        <begin position="1046"/>
        <end position="1119"/>
    </location>
</feature>
<evidence type="ECO:0000256" key="2">
    <source>
        <dbReference type="ARBA" id="ARBA00012009"/>
    </source>
</evidence>
<evidence type="ECO:0000256" key="12">
    <source>
        <dbReference type="PROSITE-ProRule" id="PRU00781"/>
    </source>
</evidence>
<name>A0A9P5CP89_CRYP1</name>
<dbReference type="InterPro" id="IPR000306">
    <property type="entry name" value="Znf_FYVE"/>
</dbReference>
<dbReference type="GO" id="GO:0000285">
    <property type="term" value="F:1-phosphatidylinositol-3-phosphate 5-kinase activity"/>
    <property type="evidence" value="ECO:0007669"/>
    <property type="project" value="UniProtKB-EC"/>
</dbReference>
<feature type="region of interest" description="Disordered" evidence="13">
    <location>
        <begin position="53"/>
        <end position="79"/>
    </location>
</feature>
<dbReference type="EC" id="2.7.1.150" evidence="2"/>
<feature type="region of interest" description="Disordered" evidence="13">
    <location>
        <begin position="104"/>
        <end position="153"/>
    </location>
</feature>
<dbReference type="GO" id="GO:0008270">
    <property type="term" value="F:zinc ion binding"/>
    <property type="evidence" value="ECO:0007669"/>
    <property type="project" value="UniProtKB-KW"/>
</dbReference>
<keyword evidence="17" id="KW-1185">Reference proteome</keyword>
<dbReference type="InterPro" id="IPR002423">
    <property type="entry name" value="Cpn60/GroEL/TCP-1"/>
</dbReference>
<organism evidence="16 17">
    <name type="scientific">Cryphonectria parasitica (strain ATCC 38755 / EP155)</name>
    <dbReference type="NCBI Taxonomy" id="660469"/>
    <lineage>
        <taxon>Eukaryota</taxon>
        <taxon>Fungi</taxon>
        <taxon>Dikarya</taxon>
        <taxon>Ascomycota</taxon>
        <taxon>Pezizomycotina</taxon>
        <taxon>Sordariomycetes</taxon>
        <taxon>Sordariomycetidae</taxon>
        <taxon>Diaporthales</taxon>
        <taxon>Cryphonectriaceae</taxon>
        <taxon>Cryphonectria-Endothia species complex</taxon>
        <taxon>Cryphonectria</taxon>
    </lineage>
</organism>
<feature type="region of interest" description="Disordered" evidence="13">
    <location>
        <begin position="1602"/>
        <end position="2021"/>
    </location>
</feature>
<dbReference type="SMART" id="SM00330">
    <property type="entry name" value="PIPKc"/>
    <property type="match status" value="1"/>
</dbReference>
<dbReference type="PANTHER" id="PTHR45748">
    <property type="entry name" value="1-PHOSPHATIDYLINOSITOL 3-PHOSPHATE 5-KINASE-RELATED"/>
    <property type="match status" value="1"/>
</dbReference>
<dbReference type="Pfam" id="PF01363">
    <property type="entry name" value="FYVE"/>
    <property type="match status" value="1"/>
</dbReference>
<dbReference type="OrthoDB" id="158357at2759"/>
<evidence type="ECO:0000313" key="17">
    <source>
        <dbReference type="Proteomes" id="UP000803844"/>
    </source>
</evidence>
<evidence type="ECO:0000256" key="10">
    <source>
        <dbReference type="ARBA" id="ARBA00075294"/>
    </source>
</evidence>
<keyword evidence="7 12" id="KW-0418">Kinase</keyword>
<keyword evidence="9 12" id="KW-0067">ATP-binding</keyword>
<dbReference type="InterPro" id="IPR011011">
    <property type="entry name" value="Znf_FYVE_PHD"/>
</dbReference>
<accession>A0A9P5CP89</accession>
<feature type="compositionally biased region" description="Basic and acidic residues" evidence="13">
    <location>
        <begin position="303"/>
        <end position="324"/>
    </location>
</feature>
<keyword evidence="4" id="KW-0479">Metal-binding</keyword>
<reference evidence="16" key="1">
    <citation type="journal article" date="2020" name="Phytopathology">
        <title>Genome sequence of the chestnut blight fungus Cryphonectria parasitica EP155: A fundamental resource for an archetypical invasive plant pathogen.</title>
        <authorList>
            <person name="Crouch J.A."/>
            <person name="Dawe A."/>
            <person name="Aerts A."/>
            <person name="Barry K."/>
            <person name="Churchill A.C.L."/>
            <person name="Grimwood J."/>
            <person name="Hillman B."/>
            <person name="Milgroom M.G."/>
            <person name="Pangilinan J."/>
            <person name="Smith M."/>
            <person name="Salamov A."/>
            <person name="Schmutz J."/>
            <person name="Yadav J."/>
            <person name="Grigoriev I.V."/>
            <person name="Nuss D."/>
        </authorList>
    </citation>
    <scope>NUCLEOTIDE SEQUENCE</scope>
    <source>
        <strain evidence="16">EP155</strain>
    </source>
</reference>
<evidence type="ECO:0000256" key="5">
    <source>
        <dbReference type="ARBA" id="ARBA00022741"/>
    </source>
</evidence>
<keyword evidence="6 11" id="KW-0863">Zinc-finger</keyword>
<dbReference type="GO" id="GO:0000329">
    <property type="term" value="C:fungal-type vacuole membrane"/>
    <property type="evidence" value="ECO:0007669"/>
    <property type="project" value="TreeGrafter"/>
</dbReference>
<keyword evidence="3 12" id="KW-0808">Transferase</keyword>
<feature type="compositionally biased region" description="Basic and acidic residues" evidence="13">
    <location>
        <begin position="210"/>
        <end position="226"/>
    </location>
</feature>
<evidence type="ECO:0000256" key="11">
    <source>
        <dbReference type="PROSITE-ProRule" id="PRU00091"/>
    </source>
</evidence>
<feature type="compositionally biased region" description="Polar residues" evidence="13">
    <location>
        <begin position="136"/>
        <end position="146"/>
    </location>
</feature>
<dbReference type="InterPro" id="IPR002498">
    <property type="entry name" value="PInositol-4-P-4/5-kinase_core"/>
</dbReference>
<evidence type="ECO:0000256" key="1">
    <source>
        <dbReference type="ARBA" id="ARBA00000768"/>
    </source>
</evidence>
<feature type="region of interest" description="Disordered" evidence="13">
    <location>
        <begin position="1"/>
        <end position="23"/>
    </location>
</feature>
<dbReference type="SUPFAM" id="SSF57903">
    <property type="entry name" value="FYVE/PHD zinc finger"/>
    <property type="match status" value="1"/>
</dbReference>
<feature type="domain" description="PIPK" evidence="15">
    <location>
        <begin position="2118"/>
        <end position="2442"/>
    </location>
</feature>
<dbReference type="FunFam" id="3.30.810.10:FF:000001">
    <property type="entry name" value="1-phosphatidylinositol 3-phosphate 5-kinase FAB1"/>
    <property type="match status" value="1"/>
</dbReference>
<proteinExistence type="predicted"/>
<evidence type="ECO:0000256" key="7">
    <source>
        <dbReference type="ARBA" id="ARBA00022777"/>
    </source>
</evidence>
<feature type="compositionally biased region" description="Basic and acidic residues" evidence="13">
    <location>
        <begin position="251"/>
        <end position="274"/>
    </location>
</feature>
<dbReference type="FunFam" id="3.30.40.10:FF:000283">
    <property type="entry name" value="1-phosphatidylinositol-3-phosphate 5-kinase (Fab1)"/>
    <property type="match status" value="1"/>
</dbReference>
<dbReference type="CDD" id="cd03334">
    <property type="entry name" value="Fab1_TCP"/>
    <property type="match status" value="1"/>
</dbReference>
<evidence type="ECO:0000256" key="9">
    <source>
        <dbReference type="ARBA" id="ARBA00022840"/>
    </source>
</evidence>
<dbReference type="PANTHER" id="PTHR45748:SF7">
    <property type="entry name" value="1-PHOSPHATIDYLINOSITOL 3-PHOSPHATE 5-KINASE-RELATED"/>
    <property type="match status" value="1"/>
</dbReference>
<dbReference type="Gene3D" id="3.30.40.10">
    <property type="entry name" value="Zinc/RING finger domain, C3HC4 (zinc finger)"/>
    <property type="match status" value="1"/>
</dbReference>
<feature type="compositionally biased region" description="Polar residues" evidence="13">
    <location>
        <begin position="1"/>
        <end position="17"/>
    </location>
</feature>
<dbReference type="Pfam" id="PF01504">
    <property type="entry name" value="PIP5K"/>
    <property type="match status" value="1"/>
</dbReference>
<dbReference type="CDD" id="cd17300">
    <property type="entry name" value="PIPKc_PIKfyve"/>
    <property type="match status" value="1"/>
</dbReference>
<feature type="compositionally biased region" description="Polar residues" evidence="13">
    <location>
        <begin position="1103"/>
        <end position="1119"/>
    </location>
</feature>
<dbReference type="Gene3D" id="3.30.810.10">
    <property type="entry name" value="2-Layer Sandwich"/>
    <property type="match status" value="1"/>
</dbReference>
<dbReference type="PROSITE" id="PS51455">
    <property type="entry name" value="PIPK"/>
    <property type="match status" value="1"/>
</dbReference>
<keyword evidence="8" id="KW-0862">Zinc</keyword>
<dbReference type="EMBL" id="MU032348">
    <property type="protein sequence ID" value="KAF3764735.1"/>
    <property type="molecule type" value="Genomic_DNA"/>
</dbReference>
<dbReference type="FunFam" id="3.50.7.10:FF:000007">
    <property type="entry name" value="1-phosphatidylinositol 3-phosphate 5-kinase isoform X1"/>
    <property type="match status" value="1"/>
</dbReference>
<dbReference type="Proteomes" id="UP000803844">
    <property type="component" value="Unassembled WGS sequence"/>
</dbReference>
<evidence type="ECO:0000256" key="8">
    <source>
        <dbReference type="ARBA" id="ARBA00022833"/>
    </source>
</evidence>
<dbReference type="Gene3D" id="3.30.800.10">
    <property type="entry name" value="Phosphatidylinositol Phosphate Kinase II Beta"/>
    <property type="match status" value="1"/>
</dbReference>
<feature type="compositionally biased region" description="Basic residues" evidence="13">
    <location>
        <begin position="1871"/>
        <end position="1880"/>
    </location>
</feature>
<feature type="compositionally biased region" description="Low complexity" evidence="13">
    <location>
        <begin position="239"/>
        <end position="250"/>
    </location>
</feature>
<dbReference type="GO" id="GO:0010008">
    <property type="term" value="C:endosome membrane"/>
    <property type="evidence" value="ECO:0007669"/>
    <property type="project" value="TreeGrafter"/>
</dbReference>
<dbReference type="Gene3D" id="3.50.7.10">
    <property type="entry name" value="GroEL"/>
    <property type="match status" value="1"/>
</dbReference>
<dbReference type="InterPro" id="IPR027409">
    <property type="entry name" value="GroEL-like_apical_dom_sf"/>
</dbReference>
<feature type="region of interest" description="Disordered" evidence="13">
    <location>
        <begin position="210"/>
        <end position="335"/>
    </location>
</feature>
<dbReference type="InterPro" id="IPR017455">
    <property type="entry name" value="Znf_FYVE-rel"/>
</dbReference>
<feature type="compositionally biased region" description="Basic and acidic residues" evidence="13">
    <location>
        <begin position="1888"/>
        <end position="1903"/>
    </location>
</feature>
<keyword evidence="5 12" id="KW-0547">Nucleotide-binding</keyword>
<dbReference type="InterPro" id="IPR013083">
    <property type="entry name" value="Znf_RING/FYVE/PHD"/>
</dbReference>
<evidence type="ECO:0000259" key="15">
    <source>
        <dbReference type="PROSITE" id="PS51455"/>
    </source>
</evidence>
<dbReference type="GeneID" id="63836129"/>
<gene>
    <name evidence="16" type="ORF">M406DRAFT_291899</name>
</gene>
<feature type="domain" description="FYVE-type" evidence="14">
    <location>
        <begin position="399"/>
        <end position="458"/>
    </location>
</feature>
<evidence type="ECO:0000313" key="16">
    <source>
        <dbReference type="EMBL" id="KAF3764735.1"/>
    </source>
</evidence>
<dbReference type="SMART" id="SM00064">
    <property type="entry name" value="FYVE"/>
    <property type="match status" value="1"/>
</dbReference>
<feature type="compositionally biased region" description="Basic and acidic residues" evidence="13">
    <location>
        <begin position="583"/>
        <end position="599"/>
    </location>
</feature>
<feature type="region of interest" description="Disordered" evidence="13">
    <location>
        <begin position="538"/>
        <end position="599"/>
    </location>
</feature>
<dbReference type="RefSeq" id="XP_040775696.1">
    <property type="nucleotide sequence ID" value="XM_040919000.1"/>
</dbReference>
<protein>
    <recommendedName>
        <fullName evidence="2">1-phosphatidylinositol-3-phosphate 5-kinase</fullName>
        <ecNumber evidence="2">2.7.1.150</ecNumber>
    </recommendedName>
    <alternativeName>
        <fullName evidence="10">Type III PIP kinase</fullName>
    </alternativeName>
</protein>
<dbReference type="GO" id="GO:0046854">
    <property type="term" value="P:phosphatidylinositol phosphate biosynthetic process"/>
    <property type="evidence" value="ECO:0007669"/>
    <property type="project" value="TreeGrafter"/>
</dbReference>
<feature type="region of interest" description="Disordered" evidence="13">
    <location>
        <begin position="697"/>
        <end position="722"/>
    </location>
</feature>
<feature type="compositionally biased region" description="Polar residues" evidence="13">
    <location>
        <begin position="53"/>
        <end position="64"/>
    </location>
</feature>
<feature type="compositionally biased region" description="Polar residues" evidence="13">
    <location>
        <begin position="1747"/>
        <end position="1762"/>
    </location>
</feature>
<feature type="compositionally biased region" description="Low complexity" evidence="13">
    <location>
        <begin position="1693"/>
        <end position="1714"/>
    </location>
</feature>
<feature type="compositionally biased region" description="Low complexity" evidence="13">
    <location>
        <begin position="544"/>
        <end position="558"/>
    </location>
</feature>
<feature type="compositionally biased region" description="Polar residues" evidence="13">
    <location>
        <begin position="1956"/>
        <end position="1968"/>
    </location>
</feature>
<evidence type="ECO:0000259" key="14">
    <source>
        <dbReference type="PROSITE" id="PS50178"/>
    </source>
</evidence>
<dbReference type="FunFam" id="3.30.800.10:FF:000005">
    <property type="entry name" value="1-phosphatidylinositol-3-phosphate 5-kinase (Fab1)"/>
    <property type="match status" value="1"/>
</dbReference>
<dbReference type="InterPro" id="IPR027483">
    <property type="entry name" value="PInositol-4-P-4/5-kinase_C_sf"/>
</dbReference>